<feature type="domain" description="Xylose isomerase-like TIM barrel" evidence="1">
    <location>
        <begin position="23"/>
        <end position="278"/>
    </location>
</feature>
<dbReference type="AlphaFoldDB" id="A0A660L1S9"/>
<dbReference type="Pfam" id="PF01261">
    <property type="entry name" value="AP_endonuc_2"/>
    <property type="match status" value="1"/>
</dbReference>
<dbReference type="InterPro" id="IPR050312">
    <property type="entry name" value="IolE/XylAMocC-like"/>
</dbReference>
<evidence type="ECO:0000313" key="3">
    <source>
        <dbReference type="Proteomes" id="UP000278962"/>
    </source>
</evidence>
<keyword evidence="3" id="KW-1185">Reference proteome</keyword>
<sequence>MNQIGASTWIWTSPFSDSDLPLVARARALGFDVVEVAVEDPDAFSVERLRSAGEDAGVGFTVCGAIGPDRDLSHEDPAVRANAIAYVERCIEIAAALGAPHFVGPLYAAVGRTRIAEPHEREAQRGLAVESLKVVAEHAAAHGVRLGVEPLNRFETDLINTAEQALELVDRVGSEHVGVLLDTFHMNIDEKSIGDAVRLVGDRLLQVHTCENDRGTPGTGHFPWGDLFEALRDIDFQGPLVIESFTPGIEEIAKAVSLWRPLDAPSDELAERGAAFLRASLTPPIAA</sequence>
<dbReference type="Gene3D" id="3.20.20.150">
    <property type="entry name" value="Divalent-metal-dependent TIM barrel enzymes"/>
    <property type="match status" value="1"/>
</dbReference>
<dbReference type="SUPFAM" id="SSF51658">
    <property type="entry name" value="Xylose isomerase-like"/>
    <property type="match status" value="1"/>
</dbReference>
<evidence type="ECO:0000259" key="1">
    <source>
        <dbReference type="Pfam" id="PF01261"/>
    </source>
</evidence>
<protein>
    <submittedName>
        <fullName evidence="2">D-tagatose 3-epimerase</fullName>
    </submittedName>
</protein>
<dbReference type="PANTHER" id="PTHR12110:SF41">
    <property type="entry name" value="INOSOSE DEHYDRATASE"/>
    <property type="match status" value="1"/>
</dbReference>
<dbReference type="InterPro" id="IPR013022">
    <property type="entry name" value="Xyl_isomerase-like_TIM-brl"/>
</dbReference>
<dbReference type="RefSeq" id="WP_121258228.1">
    <property type="nucleotide sequence ID" value="NZ_RBIL01000003.1"/>
</dbReference>
<evidence type="ECO:0000313" key="2">
    <source>
        <dbReference type="EMBL" id="RKQ84807.1"/>
    </source>
</evidence>
<proteinExistence type="predicted"/>
<dbReference type="PANTHER" id="PTHR12110">
    <property type="entry name" value="HYDROXYPYRUVATE ISOMERASE"/>
    <property type="match status" value="1"/>
</dbReference>
<accession>A0A660L1S9</accession>
<dbReference type="OrthoDB" id="9801426at2"/>
<dbReference type="Proteomes" id="UP000278962">
    <property type="component" value="Unassembled WGS sequence"/>
</dbReference>
<dbReference type="EMBL" id="RBIL01000003">
    <property type="protein sequence ID" value="RKQ84807.1"/>
    <property type="molecule type" value="Genomic_DNA"/>
</dbReference>
<gene>
    <name evidence="2" type="ORF">C8N24_6437</name>
</gene>
<comment type="caution">
    <text evidence="2">The sequence shown here is derived from an EMBL/GenBank/DDBJ whole genome shotgun (WGS) entry which is preliminary data.</text>
</comment>
<dbReference type="InterPro" id="IPR036237">
    <property type="entry name" value="Xyl_isomerase-like_sf"/>
</dbReference>
<reference evidence="2 3" key="1">
    <citation type="submission" date="2018-10" db="EMBL/GenBank/DDBJ databases">
        <title>Genomic Encyclopedia of Archaeal and Bacterial Type Strains, Phase II (KMG-II): from individual species to whole genera.</title>
        <authorList>
            <person name="Goeker M."/>
        </authorList>
    </citation>
    <scope>NUCLEOTIDE SEQUENCE [LARGE SCALE GENOMIC DNA]</scope>
    <source>
        <strain evidence="2 3">DSM 14954</strain>
    </source>
</reference>
<organism evidence="2 3">
    <name type="scientific">Solirubrobacter pauli</name>
    <dbReference type="NCBI Taxonomy" id="166793"/>
    <lineage>
        <taxon>Bacteria</taxon>
        <taxon>Bacillati</taxon>
        <taxon>Actinomycetota</taxon>
        <taxon>Thermoleophilia</taxon>
        <taxon>Solirubrobacterales</taxon>
        <taxon>Solirubrobacteraceae</taxon>
        <taxon>Solirubrobacter</taxon>
    </lineage>
</organism>
<name>A0A660L1S9_9ACTN</name>